<keyword evidence="2" id="KW-1185">Reference proteome</keyword>
<proteinExistence type="predicted"/>
<name>A0A7X1N7R9_9BURK</name>
<organism evidence="1 2">
    <name type="scientific">Paraburkholderia franconis</name>
    <dbReference type="NCBI Taxonomy" id="2654983"/>
    <lineage>
        <taxon>Bacteria</taxon>
        <taxon>Pseudomonadati</taxon>
        <taxon>Pseudomonadota</taxon>
        <taxon>Betaproteobacteria</taxon>
        <taxon>Burkholderiales</taxon>
        <taxon>Burkholderiaceae</taxon>
        <taxon>Paraburkholderia</taxon>
    </lineage>
</organism>
<sequence length="342" mass="37972">MTTYPTLDANLATLRNAIEGGVKADSMQGLKLMELVDAIGEQFKSELADVAAVAPAVDAGALTFDQWWSGIAKVFTLGSYDENIVLAAKILTENAARRAWESAYRRGFMAGWNGEGEALSIRASDAAAGEPDWRELCRRLYVELFHCNQQMTQHRDENGDAVWTVGVLVLNALRDARAALESHPASEPKAPYLPCPICNGVEGCDHTVPERKRASEPKAPYYLIERRNSTPTIWWKGPRWGDFTDESAKATRYGSRAAAERQMRVWDDDSLFVTEHLDMASRPKALTDEQREALKHLVARGSTFPDHNGSKGPVTRVDYVRLQVAAKVLSELLRESEKSNHA</sequence>
<evidence type="ECO:0000313" key="2">
    <source>
        <dbReference type="Proteomes" id="UP000484381"/>
    </source>
</evidence>
<comment type="caution">
    <text evidence="1">The sequence shown here is derived from an EMBL/GenBank/DDBJ whole genome shotgun (WGS) entry which is preliminary data.</text>
</comment>
<gene>
    <name evidence="1" type="ORF">GCT13_08410</name>
</gene>
<dbReference type="EMBL" id="WHNP01000006">
    <property type="protein sequence ID" value="MPW16953.1"/>
    <property type="molecule type" value="Genomic_DNA"/>
</dbReference>
<protein>
    <submittedName>
        <fullName evidence="1">Uncharacterized protein</fullName>
    </submittedName>
</protein>
<accession>A0A7X1N7R9</accession>
<dbReference type="AlphaFoldDB" id="A0A7X1N7R9"/>
<evidence type="ECO:0000313" key="1">
    <source>
        <dbReference type="EMBL" id="MPW16953.1"/>
    </source>
</evidence>
<dbReference type="Proteomes" id="UP000484381">
    <property type="component" value="Unassembled WGS sequence"/>
</dbReference>
<dbReference type="RefSeq" id="WP_152756871.1">
    <property type="nucleotide sequence ID" value="NZ_WHNP01000006.1"/>
</dbReference>
<reference evidence="1 2" key="1">
    <citation type="submission" date="2019-10" db="EMBL/GenBank/DDBJ databases">
        <title>Paraburkholderia sp. isolated from nodules of Mimosa pudica from Brazilian Atlantic Forest soils.</title>
        <authorList>
            <person name="Paulitsch F."/>
            <person name="Hungria M."/>
            <person name="Dall'Agnol R."/>
        </authorList>
    </citation>
    <scope>NUCLEOTIDE SEQUENCE [LARGE SCALE GENOMIC DNA]</scope>
    <source>
        <strain evidence="1 2">CNPSo 3157</strain>
    </source>
</reference>